<dbReference type="GO" id="GO:0022857">
    <property type="term" value="F:transmembrane transporter activity"/>
    <property type="evidence" value="ECO:0007669"/>
    <property type="project" value="InterPro"/>
</dbReference>
<feature type="transmembrane region" description="Helical" evidence="7">
    <location>
        <begin position="414"/>
        <end position="433"/>
    </location>
</feature>
<dbReference type="PANTHER" id="PTHR23511:SF5">
    <property type="entry name" value="MAJOR FACILITATOR-TYPE TRANSPORTER HXNZ-RELATED"/>
    <property type="match status" value="1"/>
</dbReference>
<feature type="domain" description="Major facilitator superfamily (MFS) profile" evidence="8">
    <location>
        <begin position="64"/>
        <end position="555"/>
    </location>
</feature>
<keyword evidence="3 7" id="KW-0812">Transmembrane</keyword>
<evidence type="ECO:0000256" key="4">
    <source>
        <dbReference type="ARBA" id="ARBA00022989"/>
    </source>
</evidence>
<dbReference type="Pfam" id="PF07690">
    <property type="entry name" value="MFS_1"/>
    <property type="match status" value="1"/>
</dbReference>
<evidence type="ECO:0000313" key="10">
    <source>
        <dbReference type="Proteomes" id="UP000271241"/>
    </source>
</evidence>
<dbReference type="Proteomes" id="UP000271241">
    <property type="component" value="Unassembled WGS sequence"/>
</dbReference>
<dbReference type="CDD" id="cd17316">
    <property type="entry name" value="MFS_SV2_like"/>
    <property type="match status" value="1"/>
</dbReference>
<evidence type="ECO:0000256" key="2">
    <source>
        <dbReference type="ARBA" id="ARBA00022448"/>
    </source>
</evidence>
<feature type="transmembrane region" description="Helical" evidence="7">
    <location>
        <begin position="188"/>
        <end position="212"/>
    </location>
</feature>
<feature type="transmembrane region" description="Helical" evidence="7">
    <location>
        <begin position="531"/>
        <end position="552"/>
    </location>
</feature>
<keyword evidence="10" id="KW-1185">Reference proteome</keyword>
<feature type="transmembrane region" description="Helical" evidence="7">
    <location>
        <begin position="243"/>
        <end position="262"/>
    </location>
</feature>
<evidence type="ECO:0000256" key="5">
    <source>
        <dbReference type="ARBA" id="ARBA00023136"/>
    </source>
</evidence>
<feature type="transmembrane region" description="Helical" evidence="7">
    <location>
        <begin position="502"/>
        <end position="525"/>
    </location>
</feature>
<evidence type="ECO:0000256" key="1">
    <source>
        <dbReference type="ARBA" id="ARBA00004141"/>
    </source>
</evidence>
<dbReference type="OrthoDB" id="3936150at2759"/>
<evidence type="ECO:0000259" key="8">
    <source>
        <dbReference type="PROSITE" id="PS50850"/>
    </source>
</evidence>
<dbReference type="InterPro" id="IPR036259">
    <property type="entry name" value="MFS_trans_sf"/>
</dbReference>
<dbReference type="PROSITE" id="PS50850">
    <property type="entry name" value="MFS"/>
    <property type="match status" value="1"/>
</dbReference>
<dbReference type="GO" id="GO:0016020">
    <property type="term" value="C:membrane"/>
    <property type="evidence" value="ECO:0007669"/>
    <property type="project" value="UniProtKB-SubCell"/>
</dbReference>
<evidence type="ECO:0000256" key="7">
    <source>
        <dbReference type="SAM" id="Phobius"/>
    </source>
</evidence>
<evidence type="ECO:0000256" key="3">
    <source>
        <dbReference type="ARBA" id="ARBA00022692"/>
    </source>
</evidence>
<dbReference type="EMBL" id="KZ992720">
    <property type="protein sequence ID" value="RKP07436.1"/>
    <property type="molecule type" value="Genomic_DNA"/>
</dbReference>
<feature type="region of interest" description="Disordered" evidence="6">
    <location>
        <begin position="1"/>
        <end position="31"/>
    </location>
</feature>
<name>A0A4P9XNC8_9FUNG</name>
<dbReference type="InterPro" id="IPR011701">
    <property type="entry name" value="MFS"/>
</dbReference>
<reference evidence="10" key="1">
    <citation type="journal article" date="2018" name="Nat. Microbiol.">
        <title>Leveraging single-cell genomics to expand the fungal tree of life.</title>
        <authorList>
            <person name="Ahrendt S.R."/>
            <person name="Quandt C.A."/>
            <person name="Ciobanu D."/>
            <person name="Clum A."/>
            <person name="Salamov A."/>
            <person name="Andreopoulos B."/>
            <person name="Cheng J.F."/>
            <person name="Woyke T."/>
            <person name="Pelin A."/>
            <person name="Henrissat B."/>
            <person name="Reynolds N.K."/>
            <person name="Benny G.L."/>
            <person name="Smith M.E."/>
            <person name="James T.Y."/>
            <person name="Grigoriev I.V."/>
        </authorList>
    </citation>
    <scope>NUCLEOTIDE SEQUENCE [LARGE SCALE GENOMIC DNA]</scope>
    <source>
        <strain evidence="10">RSA 1356</strain>
    </source>
</reference>
<feature type="compositionally biased region" description="Polar residues" evidence="6">
    <location>
        <begin position="16"/>
        <end position="28"/>
    </location>
</feature>
<dbReference type="SUPFAM" id="SSF103473">
    <property type="entry name" value="MFS general substrate transporter"/>
    <property type="match status" value="1"/>
</dbReference>
<accession>A0A4P9XNC8</accession>
<sequence length="559" mass="60454">MTSQAPLSPVHHDTHSLPTTSQHASPSTDAPVVSHCSATDDIQAICDLDELLSRIGFGRFQQRILVLCGLGWFADNANSWCACIATILPRVQEHFDVPTKTVGLMSSCVFIGMMLGALFWGLLSDRWGRKLAFNATMVIGAVFGMASAFSPSFPVLCVLLLLVGFGVGGNMPVDGALFLEFMPRENQYLLTTLSIFFSLGAAFSSGIAWGILPPYSCPDPAKQPADAPPIVCEPSRENNGWRYLLFLLGAVNLAMFLARILLFRLQETPKYLLAHGKHQETVQVLRVIAQVNRSSVEVTLDDLPVQYTPITAEKTSEADAKSGGSPDEDGVLDGNSGADDLTRMRASPTERLRRLFSLDALRPLFSQALIRTTLLIWAIWVFVALSYTMFNVFLPKFLESRGVGTTQPPREQVYRDYFIYSAVGFPGSILGGWMAETQLGRRGSMIVSTLGTAACMFVFVGVSSDAGTLASTCAISLLSTVMYAVIYSYTPEVFHARFRGSACGIASALGRLVSIVAPLLTGVLLEQSVSLPLYVSAAGFAITGICMALLPIETRGRAN</sequence>
<keyword evidence="5 7" id="KW-0472">Membrane</keyword>
<dbReference type="AlphaFoldDB" id="A0A4P9XNC8"/>
<dbReference type="InterPro" id="IPR020846">
    <property type="entry name" value="MFS_dom"/>
</dbReference>
<dbReference type="Gene3D" id="1.20.1250.20">
    <property type="entry name" value="MFS general substrate transporter like domains"/>
    <property type="match status" value="1"/>
</dbReference>
<evidence type="ECO:0000256" key="6">
    <source>
        <dbReference type="SAM" id="MobiDB-lite"/>
    </source>
</evidence>
<feature type="transmembrane region" description="Helical" evidence="7">
    <location>
        <begin position="374"/>
        <end position="394"/>
    </location>
</feature>
<protein>
    <submittedName>
        <fullName evidence="9">Major facilitator superfamily domain-containing protein</fullName>
    </submittedName>
</protein>
<evidence type="ECO:0000313" key="9">
    <source>
        <dbReference type="EMBL" id="RKP07436.1"/>
    </source>
</evidence>
<proteinExistence type="predicted"/>
<gene>
    <name evidence="9" type="ORF">THASP1DRAFT_17049</name>
</gene>
<dbReference type="STRING" id="78915.A0A4P9XNC8"/>
<keyword evidence="2" id="KW-0813">Transport</keyword>
<keyword evidence="4 7" id="KW-1133">Transmembrane helix</keyword>
<feature type="transmembrane region" description="Helical" evidence="7">
    <location>
        <begin position="445"/>
        <end position="463"/>
    </location>
</feature>
<feature type="transmembrane region" description="Helical" evidence="7">
    <location>
        <begin position="155"/>
        <end position="179"/>
    </location>
</feature>
<feature type="transmembrane region" description="Helical" evidence="7">
    <location>
        <begin position="131"/>
        <end position="149"/>
    </location>
</feature>
<comment type="subcellular location">
    <subcellularLocation>
        <location evidence="1">Membrane</location>
        <topology evidence="1">Multi-pass membrane protein</topology>
    </subcellularLocation>
</comment>
<feature type="transmembrane region" description="Helical" evidence="7">
    <location>
        <begin position="101"/>
        <end position="124"/>
    </location>
</feature>
<dbReference type="PANTHER" id="PTHR23511">
    <property type="entry name" value="SYNAPTIC VESICLE GLYCOPROTEIN 2"/>
    <property type="match status" value="1"/>
</dbReference>
<organism evidence="9 10">
    <name type="scientific">Thamnocephalis sphaerospora</name>
    <dbReference type="NCBI Taxonomy" id="78915"/>
    <lineage>
        <taxon>Eukaryota</taxon>
        <taxon>Fungi</taxon>
        <taxon>Fungi incertae sedis</taxon>
        <taxon>Zoopagomycota</taxon>
        <taxon>Zoopagomycotina</taxon>
        <taxon>Zoopagomycetes</taxon>
        <taxon>Zoopagales</taxon>
        <taxon>Sigmoideomycetaceae</taxon>
        <taxon>Thamnocephalis</taxon>
    </lineage>
</organism>
<feature type="region of interest" description="Disordered" evidence="6">
    <location>
        <begin position="314"/>
        <end position="340"/>
    </location>
</feature>
<feature type="transmembrane region" description="Helical" evidence="7">
    <location>
        <begin position="469"/>
        <end position="490"/>
    </location>
</feature>